<keyword evidence="2" id="KW-0443">Lipid metabolism</keyword>
<protein>
    <submittedName>
        <fullName evidence="4">Alpha/beta fold hydrolase</fullName>
    </submittedName>
    <submittedName>
        <fullName evidence="6">Alpha/beta hydrolase</fullName>
    </submittedName>
</protein>
<reference evidence="8" key="6">
    <citation type="submission" date="2023-10" db="EMBL/GenBank/DDBJ databases">
        <title>Pathogen: clinical or host-associated sample.</title>
        <authorList>
            <person name="Hergert J."/>
            <person name="Casey R."/>
            <person name="Wagner J."/>
            <person name="Young E.L."/>
            <person name="Oakeson K.F."/>
        </authorList>
    </citation>
    <scope>NUCLEOTIDE SEQUENCE</scope>
    <source>
        <strain evidence="8">2021CK-01020</strain>
    </source>
</reference>
<dbReference type="AlphaFoldDB" id="A0A072ZT59"/>
<reference evidence="6 9" key="1">
    <citation type="submission" date="2017-05" db="EMBL/GenBank/DDBJ databases">
        <authorList>
            <person name="Song R."/>
            <person name="Chenine A.L."/>
            <person name="Ruprecht R.M."/>
        </authorList>
    </citation>
    <scope>NUCLEOTIDE SEQUENCE [LARGE SCALE GENOMIC DNA]</scope>
    <source>
        <strain evidence="6 9">S567_C10_BS</strain>
    </source>
</reference>
<reference evidence="4 11" key="3">
    <citation type="submission" date="2019-11" db="EMBL/GenBank/DDBJ databases">
        <title>Genomes of ocular Pseudomonas aeruginosa isolates.</title>
        <authorList>
            <person name="Khan M."/>
            <person name="Rice S.A."/>
            <person name="Willcox M.D.P."/>
            <person name="Stapleton F."/>
        </authorList>
    </citation>
    <scope>NUCLEOTIDE SEQUENCE [LARGE SCALE GENOMIC DNA]</scope>
    <source>
        <strain evidence="4 11">PA221</strain>
    </source>
</reference>
<dbReference type="EMBL" id="WOAD01000001">
    <property type="protein sequence ID" value="MUI33504.1"/>
    <property type="molecule type" value="Genomic_DNA"/>
</dbReference>
<dbReference type="EMBL" id="WXZT01000014">
    <property type="protein sequence ID" value="MZZ14606.1"/>
    <property type="molecule type" value="Genomic_DNA"/>
</dbReference>
<dbReference type="InterPro" id="IPR029058">
    <property type="entry name" value="AB_hydrolase_fold"/>
</dbReference>
<dbReference type="Pfam" id="PF12697">
    <property type="entry name" value="Abhydrolase_6"/>
    <property type="match status" value="1"/>
</dbReference>
<accession>A0A1S1C364</accession>
<evidence type="ECO:0000313" key="7">
    <source>
        <dbReference type="EMBL" id="RCI71829.1"/>
    </source>
</evidence>
<dbReference type="Proteomes" id="UP000194857">
    <property type="component" value="Unassembled WGS sequence"/>
</dbReference>
<organism evidence="6 9">
    <name type="scientific">Pseudomonas aeruginosa</name>
    <dbReference type="NCBI Taxonomy" id="287"/>
    <lineage>
        <taxon>Bacteria</taxon>
        <taxon>Pseudomonadati</taxon>
        <taxon>Pseudomonadota</taxon>
        <taxon>Gammaproteobacteria</taxon>
        <taxon>Pseudomonadales</taxon>
        <taxon>Pseudomonadaceae</taxon>
        <taxon>Pseudomonas</taxon>
    </lineage>
</organism>
<dbReference type="Gene3D" id="3.40.50.1820">
    <property type="entry name" value="alpha/beta hydrolase"/>
    <property type="match status" value="2"/>
</dbReference>
<sequence length="336" mass="36924">MQSSSRLFPVALVSAELRADLTEDIYRLKPGNSPDASVELVVTRLGQQAAGERRGPPVILLHGSFSNRRFWYSPRALGLGPYLARAGFDVWLPEMRGHGLSIRNDGYRDNRVADYARYDLPALASFIHEQCGQPAHWIGHSLGGVVLAAGLGGGYLDQARIASVALFGSQVSTAHWLFRLPMAGILARLLLRRVDALSGSRWRQGPEDEPVGVALEVLRWHGLFGRFGEPGNDWWKGLAAVDVPLLAVAGAGDRQDPSWACRKLFEQFASSEREYLLLGREAGYAEDYGHIEMLIGKAAQLEVWPLVERWLRQRSPAGDESAWSEALDVSEAGISG</sequence>
<dbReference type="InterPro" id="IPR000073">
    <property type="entry name" value="AB_hydrolase_1"/>
</dbReference>
<dbReference type="EMBL" id="QORE01001209">
    <property type="protein sequence ID" value="RCI71829.1"/>
    <property type="molecule type" value="Genomic_DNA"/>
</dbReference>
<dbReference type="Proteomes" id="UP000644192">
    <property type="component" value="Unassembled WGS sequence"/>
</dbReference>
<evidence type="ECO:0000256" key="2">
    <source>
        <dbReference type="ARBA" id="ARBA00023098"/>
    </source>
</evidence>
<dbReference type="Proteomes" id="UP000253594">
    <property type="component" value="Unassembled WGS sequence"/>
</dbReference>
<dbReference type="Proteomes" id="UP001297540">
    <property type="component" value="Chromosome"/>
</dbReference>
<keyword evidence="1" id="KW-0442">Lipid degradation</keyword>
<proteinExistence type="predicted"/>
<name>A0A072ZT59_PSEAI</name>
<evidence type="ECO:0000313" key="6">
    <source>
        <dbReference type="EMBL" id="OTI56317.1"/>
    </source>
</evidence>
<dbReference type="Proteomes" id="UP000433532">
    <property type="component" value="Unassembled WGS sequence"/>
</dbReference>
<evidence type="ECO:0000313" key="4">
    <source>
        <dbReference type="EMBL" id="MUI33504.1"/>
    </source>
</evidence>
<dbReference type="RefSeq" id="WP_003087820.1">
    <property type="nucleotide sequence ID" value="NZ_AP014622.1"/>
</dbReference>
<evidence type="ECO:0000313" key="9">
    <source>
        <dbReference type="Proteomes" id="UP000194857"/>
    </source>
</evidence>
<dbReference type="EMBL" id="CP136986">
    <property type="protein sequence ID" value="WOS75151.1"/>
    <property type="molecule type" value="Genomic_DNA"/>
</dbReference>
<reference evidence="5" key="4">
    <citation type="submission" date="2020-01" db="EMBL/GenBank/DDBJ databases">
        <title>Bacteria Cultured from War Wounds Associated with the Conflict in Eastern Ukraine.</title>
        <authorList>
            <person name="Snesrud E."/>
            <person name="Galac M.R."/>
            <person name="Mc Gann P."/>
            <person name="Valentine K."/>
            <person name="Viacheslav K."/>
        </authorList>
    </citation>
    <scope>NUCLEOTIDE SEQUENCE</scope>
    <source>
        <strain evidence="5">VNMU148</strain>
    </source>
</reference>
<feature type="domain" description="AB hydrolase-1" evidence="3">
    <location>
        <begin position="58"/>
        <end position="265"/>
    </location>
</feature>
<reference evidence="8" key="5">
    <citation type="submission" date="2023-06" db="EMBL/GenBank/DDBJ databases">
        <authorList>
            <consortium name="Clinical and Environmental Microbiology Branch: Whole genome sequencing antimicrobial resistance pathogens in the healthcare setting"/>
        </authorList>
    </citation>
    <scope>NUCLEOTIDE SEQUENCE</scope>
    <source>
        <strain evidence="8">2021CK-01020</strain>
    </source>
</reference>
<evidence type="ECO:0000259" key="3">
    <source>
        <dbReference type="Pfam" id="PF12697"/>
    </source>
</evidence>
<evidence type="ECO:0000313" key="10">
    <source>
        <dbReference type="Proteomes" id="UP000253594"/>
    </source>
</evidence>
<dbReference type="GO" id="GO:0016042">
    <property type="term" value="P:lipid catabolic process"/>
    <property type="evidence" value="ECO:0007669"/>
    <property type="project" value="UniProtKB-KW"/>
</dbReference>
<reference evidence="7 10" key="2">
    <citation type="submission" date="2018-07" db="EMBL/GenBank/DDBJ databases">
        <title>Mechanisms of high-level aminoglycoside resistance among Gram-negative pathogens in Brazil.</title>
        <authorList>
            <person name="Ballaben A.S."/>
            <person name="Darini A.L.C."/>
            <person name="Doi Y."/>
        </authorList>
    </citation>
    <scope>NUCLEOTIDE SEQUENCE [LARGE SCALE GENOMIC DNA]</scope>
    <source>
        <strain evidence="7 10">B2-305</strain>
    </source>
</reference>
<evidence type="ECO:0000313" key="11">
    <source>
        <dbReference type="Proteomes" id="UP000433532"/>
    </source>
</evidence>
<evidence type="ECO:0000313" key="8">
    <source>
        <dbReference type="EMBL" id="WOS75151.1"/>
    </source>
</evidence>
<dbReference type="EMBL" id="NFFZ01000022">
    <property type="protein sequence ID" value="OTI56317.1"/>
    <property type="molecule type" value="Genomic_DNA"/>
</dbReference>
<evidence type="ECO:0000313" key="5">
    <source>
        <dbReference type="EMBL" id="MZZ14606.1"/>
    </source>
</evidence>
<dbReference type="PANTHER" id="PTHR11005">
    <property type="entry name" value="LYSOSOMAL ACID LIPASE-RELATED"/>
    <property type="match status" value="1"/>
</dbReference>
<accession>A0A072ZT59</accession>
<dbReference type="GO" id="GO:0016787">
    <property type="term" value="F:hydrolase activity"/>
    <property type="evidence" value="ECO:0007669"/>
    <property type="project" value="UniProtKB-KW"/>
</dbReference>
<gene>
    <name evidence="6" type="ORF">CAZ10_29835</name>
    <name evidence="7" type="ORF">DT376_26995</name>
    <name evidence="4" type="ORF">GNQ48_00695</name>
    <name evidence="5" type="ORF">GUL26_20375</name>
    <name evidence="8" type="ORF">L4V69_21875</name>
</gene>
<dbReference type="SUPFAM" id="SSF53474">
    <property type="entry name" value="alpha/beta-Hydrolases"/>
    <property type="match status" value="1"/>
</dbReference>
<dbReference type="FunFam" id="3.40.50.1820:FF:000709">
    <property type="entry name" value="Alpha/beta fold hydrolase"/>
    <property type="match status" value="1"/>
</dbReference>
<dbReference type="KEGG" id="paeb:NCGM1900_4792"/>
<keyword evidence="6" id="KW-0378">Hydrolase</keyword>
<evidence type="ECO:0000256" key="1">
    <source>
        <dbReference type="ARBA" id="ARBA00022963"/>
    </source>
</evidence>